<dbReference type="NCBIfam" id="TIGR03923">
    <property type="entry name" value="T7SS_EccE"/>
    <property type="match status" value="1"/>
</dbReference>
<evidence type="ECO:0000313" key="10">
    <source>
        <dbReference type="Proteomes" id="UP000749040"/>
    </source>
</evidence>
<accession>A0ABS2TKY6</accession>
<dbReference type="Proteomes" id="UP000749040">
    <property type="component" value="Unassembled WGS sequence"/>
</dbReference>
<feature type="transmembrane region" description="Helical" evidence="7">
    <location>
        <begin position="38"/>
        <end position="57"/>
    </location>
</feature>
<organism evidence="9 10">
    <name type="scientific">Actinacidiphila acididurans</name>
    <dbReference type="NCBI Taxonomy" id="2784346"/>
    <lineage>
        <taxon>Bacteria</taxon>
        <taxon>Bacillati</taxon>
        <taxon>Actinomycetota</taxon>
        <taxon>Actinomycetes</taxon>
        <taxon>Kitasatosporales</taxon>
        <taxon>Streptomycetaceae</taxon>
        <taxon>Actinacidiphila</taxon>
    </lineage>
</organism>
<keyword evidence="5 7" id="KW-1133">Transmembrane helix</keyword>
<evidence type="ECO:0000256" key="2">
    <source>
        <dbReference type="ARBA" id="ARBA00007759"/>
    </source>
</evidence>
<reference evidence="9 10" key="1">
    <citation type="submission" date="2021-01" db="EMBL/GenBank/DDBJ databases">
        <title>Streptomyces acididurans sp. nov., isolated from a peat swamp forest soil.</title>
        <authorList>
            <person name="Chantavorakit T."/>
            <person name="Duangmal K."/>
        </authorList>
    </citation>
    <scope>NUCLEOTIDE SEQUENCE [LARGE SCALE GENOMIC DNA]</scope>
    <source>
        <strain evidence="9 10">KK5PA1</strain>
    </source>
</reference>
<sequence>MSGRRDGRRAGPTVATAGGREAAAVMHVQPRAGRLGGVWLHQVVLIEVAAAVVLVGWAVSRRMIAPAAVVALALVLVAVVRRRGRPVVEWLRTIMGLRRRQRTAVDPRRLGEIEPSLGPVVECDPALRTYAYTDRKQDRGVGMVGDGTFLTAVVRVQARDEPLRPARSARPLPLETLYGVLEVDDIRLESAQIVQHTHPAPAPHLPEQSIAARSYAQLQAQSGAPATRLTWVALKFDPELCPEAVRARGGGLGGAQRALLRAADQLASRLAGAGFDAEVLSEAELTAALATSSGANPLASSQAQAGRAAGDARRTAETSRAWRCDDRWHTTYWVARWPKLGVGATPSANLVALLTSMPAMASTFSLAVSRGAGGAPALTGHVRLTARSENELVAARRNLQRAARGVRAGLVRLDREQVPGVLATLPLGGTR</sequence>
<keyword evidence="6 7" id="KW-0472">Membrane</keyword>
<gene>
    <name evidence="9" type="primary">eccE</name>
    <name evidence="9" type="ORF">ITX44_05470</name>
</gene>
<comment type="caution">
    <text evidence="9">The sequence shown here is derived from an EMBL/GenBank/DDBJ whole genome shotgun (WGS) entry which is preliminary data.</text>
</comment>
<keyword evidence="3" id="KW-1003">Cell membrane</keyword>
<dbReference type="InterPro" id="IPR050051">
    <property type="entry name" value="EccE_dom"/>
</dbReference>
<name>A0ABS2TKY6_9ACTN</name>
<keyword evidence="4 7" id="KW-0812">Transmembrane</keyword>
<evidence type="ECO:0000256" key="6">
    <source>
        <dbReference type="ARBA" id="ARBA00023136"/>
    </source>
</evidence>
<evidence type="ECO:0000256" key="4">
    <source>
        <dbReference type="ARBA" id="ARBA00022692"/>
    </source>
</evidence>
<evidence type="ECO:0000256" key="7">
    <source>
        <dbReference type="SAM" id="Phobius"/>
    </source>
</evidence>
<evidence type="ECO:0000259" key="8">
    <source>
        <dbReference type="Pfam" id="PF11203"/>
    </source>
</evidence>
<keyword evidence="10" id="KW-1185">Reference proteome</keyword>
<comment type="similarity">
    <text evidence="2">Belongs to the EccE family.</text>
</comment>
<proteinExistence type="inferred from homology"/>
<protein>
    <submittedName>
        <fullName evidence="9">Type VII secretion protein EccE</fullName>
    </submittedName>
</protein>
<feature type="transmembrane region" description="Helical" evidence="7">
    <location>
        <begin position="63"/>
        <end position="80"/>
    </location>
</feature>
<evidence type="ECO:0000256" key="5">
    <source>
        <dbReference type="ARBA" id="ARBA00022989"/>
    </source>
</evidence>
<dbReference type="Pfam" id="PF11203">
    <property type="entry name" value="EccE"/>
    <property type="match status" value="1"/>
</dbReference>
<evidence type="ECO:0000256" key="1">
    <source>
        <dbReference type="ARBA" id="ARBA00004236"/>
    </source>
</evidence>
<dbReference type="InterPro" id="IPR021368">
    <property type="entry name" value="T7SS_EccE"/>
</dbReference>
<dbReference type="RefSeq" id="WP_205355817.1">
    <property type="nucleotide sequence ID" value="NZ_JADKYB010000002.1"/>
</dbReference>
<feature type="domain" description="Type VII secretion system protein EccE" evidence="8">
    <location>
        <begin position="224"/>
        <end position="334"/>
    </location>
</feature>
<evidence type="ECO:0000256" key="3">
    <source>
        <dbReference type="ARBA" id="ARBA00022475"/>
    </source>
</evidence>
<comment type="subcellular location">
    <subcellularLocation>
        <location evidence="1">Cell membrane</location>
    </subcellularLocation>
</comment>
<dbReference type="EMBL" id="JADKYB010000002">
    <property type="protein sequence ID" value="MBM9503994.1"/>
    <property type="molecule type" value="Genomic_DNA"/>
</dbReference>
<evidence type="ECO:0000313" key="9">
    <source>
        <dbReference type="EMBL" id="MBM9503994.1"/>
    </source>
</evidence>